<accession>F2IYB6</accession>
<dbReference type="HOGENOM" id="CLU_1004195_0_0_5"/>
<reference evidence="2 3" key="1">
    <citation type="journal article" date="2011" name="J. Bacteriol.">
        <title>Complete genome sequence of Polymorphum gilvum SL003B-26A1T, a crude oil-degrading bacterium from oil-polluted saline soil.</title>
        <authorList>
            <person name="Li S.G."/>
            <person name="Tang Y.Q."/>
            <person name="Nie Y."/>
            <person name="Cai M."/>
            <person name="Wu X.L."/>
        </authorList>
    </citation>
    <scope>NUCLEOTIDE SEQUENCE [LARGE SCALE GENOMIC DNA]</scope>
    <source>
        <strain evidence="3">LMG 25793 / CGMCC 1.9160 / SL003B-26A1</strain>
    </source>
</reference>
<dbReference type="Proteomes" id="UP000008130">
    <property type="component" value="Chromosome"/>
</dbReference>
<dbReference type="KEGG" id="pgv:SL003B_3306"/>
<evidence type="ECO:0000313" key="3">
    <source>
        <dbReference type="Proteomes" id="UP000008130"/>
    </source>
</evidence>
<organism evidence="2 3">
    <name type="scientific">Polymorphum gilvum (strain LMG 25793 / CGMCC 1.9160 / SL003B-26A1)</name>
    <dbReference type="NCBI Taxonomy" id="991905"/>
    <lineage>
        <taxon>Bacteria</taxon>
        <taxon>Pseudomonadati</taxon>
        <taxon>Pseudomonadota</taxon>
        <taxon>Alphaproteobacteria</taxon>
        <taxon>Rhodobacterales</taxon>
        <taxon>Paracoccaceae</taxon>
        <taxon>Polymorphum</taxon>
    </lineage>
</organism>
<keyword evidence="3" id="KW-1185">Reference proteome</keyword>
<feature type="coiled-coil region" evidence="1">
    <location>
        <begin position="12"/>
        <end position="57"/>
    </location>
</feature>
<evidence type="ECO:0000256" key="1">
    <source>
        <dbReference type="SAM" id="Coils"/>
    </source>
</evidence>
<evidence type="ECO:0000313" key="2">
    <source>
        <dbReference type="EMBL" id="ADZ71728.1"/>
    </source>
</evidence>
<dbReference type="AlphaFoldDB" id="F2IYB6"/>
<gene>
    <name evidence="2" type="ordered locus">SL003B_3306</name>
</gene>
<proteinExistence type="predicted"/>
<keyword evidence="1" id="KW-0175">Coiled coil</keyword>
<protein>
    <submittedName>
        <fullName evidence="2">Uncharacterized protein</fullName>
    </submittedName>
</protein>
<sequence length="277" mass="31252">MLKELGLFSGGRRNTEAAIENLNQQVEEIRSELKILGERIKEVRDELEREIRQSEYRLIANSVIAGNETFLQFIRTGNRTLVASLALNSNTNERNLDAMLSSEEVRLSSQFYVAYFNLYLIHMRSRFVIQSCLDGVGTDEKVAFVARNADRIAAYGAACLNHLRRAIRDQYEIRYLGFDQDRILLDDNGRRMPGARAYELWGFSKGGGPEVVVSRAEFRSGLLDHVGPGNQSRRRAAKAAVHAHIEGLVEDEFEIESRPYGGILTMLPDSLAETVGR</sequence>
<dbReference type="EMBL" id="CP002568">
    <property type="protein sequence ID" value="ADZ71728.1"/>
    <property type="molecule type" value="Genomic_DNA"/>
</dbReference>
<name>F2IYB6_POLGS</name>